<proteinExistence type="predicted"/>
<sequence length="225" mass="24603">MKYQYNFSFLNEWLNANPEIPKGEILQALGAKSNNRFKAWARGEGPMPVISMLRLCNAFQIPLSAFFRNADAGTDAAVVPGMPTPDDILEPTQGYASNTDDRQHGERSMLNPLDVRIIPSVVPGVVTKQNDTANKQEASASTANKVGAAKEGTSLPAADSLSEASLAAIIELENKHLDQQRRLLDIIAEQQKQIANLTSILNDARRYKNTSANDGYMVAEHPTHD</sequence>
<accession>A0A8S5Q014</accession>
<protein>
    <submittedName>
        <fullName evidence="1">Repressor protein C2</fullName>
    </submittedName>
</protein>
<organism evidence="1">
    <name type="scientific">Siphoviridae sp. ctMOb8</name>
    <dbReference type="NCBI Taxonomy" id="2825460"/>
    <lineage>
        <taxon>Viruses</taxon>
        <taxon>Duplodnaviria</taxon>
        <taxon>Heunggongvirae</taxon>
        <taxon>Uroviricota</taxon>
        <taxon>Caudoviricetes</taxon>
    </lineage>
</organism>
<evidence type="ECO:0000313" key="1">
    <source>
        <dbReference type="EMBL" id="DAE12153.1"/>
    </source>
</evidence>
<name>A0A8S5Q014_9CAUD</name>
<dbReference type="EMBL" id="BK015544">
    <property type="protein sequence ID" value="DAE12153.1"/>
    <property type="molecule type" value="Genomic_DNA"/>
</dbReference>
<reference evidence="1" key="1">
    <citation type="journal article" date="2021" name="Proc. Natl. Acad. Sci. U.S.A.">
        <title>A Catalog of Tens of Thousands of Viruses from Human Metagenomes Reveals Hidden Associations with Chronic Diseases.</title>
        <authorList>
            <person name="Tisza M.J."/>
            <person name="Buck C.B."/>
        </authorList>
    </citation>
    <scope>NUCLEOTIDE SEQUENCE</scope>
    <source>
        <strain evidence="1">CtMOb8</strain>
    </source>
</reference>